<dbReference type="InterPro" id="IPR009061">
    <property type="entry name" value="DNA-bd_dom_put_sf"/>
</dbReference>
<evidence type="ECO:0000256" key="4">
    <source>
        <dbReference type="ARBA" id="ARBA00023163"/>
    </source>
</evidence>
<evidence type="ECO:0000256" key="3">
    <source>
        <dbReference type="ARBA" id="ARBA00023125"/>
    </source>
</evidence>
<proteinExistence type="predicted"/>
<keyword evidence="5" id="KW-0472">Membrane</keyword>
<dbReference type="InterPro" id="IPR000551">
    <property type="entry name" value="MerR-type_HTH_dom"/>
</dbReference>
<dbReference type="AlphaFoldDB" id="D0WFE3"/>
<protein>
    <submittedName>
        <fullName evidence="7">Transcriptional regulator, MerR family</fullName>
    </submittedName>
</protein>
<keyword evidence="5" id="KW-0812">Transmembrane</keyword>
<dbReference type="SUPFAM" id="SSF46955">
    <property type="entry name" value="Putative DNA-binding domain"/>
    <property type="match status" value="1"/>
</dbReference>
<organism evidence="7 8">
    <name type="scientific">Slackia exigua (strain ATCC 700122 / DSM 15923 / CIP 105133 / JCM 11022 / KCTC 5966 / S-7)</name>
    <dbReference type="NCBI Taxonomy" id="649764"/>
    <lineage>
        <taxon>Bacteria</taxon>
        <taxon>Bacillati</taxon>
        <taxon>Actinomycetota</taxon>
        <taxon>Coriobacteriia</taxon>
        <taxon>Eggerthellales</taxon>
        <taxon>Eggerthellaceae</taxon>
        <taxon>Slackia</taxon>
    </lineage>
</organism>
<feature type="transmembrane region" description="Helical" evidence="5">
    <location>
        <begin position="155"/>
        <end position="174"/>
    </location>
</feature>
<gene>
    <name evidence="7" type="ORF">HMPREF0762_00461</name>
</gene>
<dbReference type="Gene3D" id="1.10.1660.10">
    <property type="match status" value="1"/>
</dbReference>
<evidence type="ECO:0000256" key="2">
    <source>
        <dbReference type="ARBA" id="ARBA00023015"/>
    </source>
</evidence>
<dbReference type="GO" id="GO:0003700">
    <property type="term" value="F:DNA-binding transcription factor activity"/>
    <property type="evidence" value="ECO:0007669"/>
    <property type="project" value="InterPro"/>
</dbReference>
<reference evidence="7" key="1">
    <citation type="submission" date="2009-10" db="EMBL/GenBank/DDBJ databases">
        <authorList>
            <person name="Weinstock G."/>
            <person name="Sodergren E."/>
            <person name="Clifton S."/>
            <person name="Fulton L."/>
            <person name="Fulton B."/>
            <person name="Courtney L."/>
            <person name="Fronick C."/>
            <person name="Harrison M."/>
            <person name="Strong C."/>
            <person name="Farmer C."/>
            <person name="Delahaunty K."/>
            <person name="Markovic C."/>
            <person name="Hall O."/>
            <person name="Minx P."/>
            <person name="Tomlinson C."/>
            <person name="Mitreva M."/>
            <person name="Nelson J."/>
            <person name="Hou S."/>
            <person name="Wollam A."/>
            <person name="Pepin K.H."/>
            <person name="Johnson M."/>
            <person name="Bhonagiri V."/>
            <person name="Nash W.E."/>
            <person name="Warren W."/>
            <person name="Chinwalla A."/>
            <person name="Mardis E.R."/>
            <person name="Wilson R.K."/>
        </authorList>
    </citation>
    <scope>NUCLEOTIDE SEQUENCE [LARGE SCALE GENOMIC DNA]</scope>
    <source>
        <strain evidence="7">ATCC 700122</strain>
    </source>
</reference>
<keyword evidence="5" id="KW-1133">Transmembrane helix</keyword>
<dbReference type="CDD" id="cd01106">
    <property type="entry name" value="HTH_TipAL-Mta"/>
    <property type="match status" value="1"/>
</dbReference>
<dbReference type="Proteomes" id="UP000006001">
    <property type="component" value="Unassembled WGS sequence"/>
</dbReference>
<dbReference type="SMART" id="SM00422">
    <property type="entry name" value="HTH_MERR"/>
    <property type="match status" value="1"/>
</dbReference>
<keyword evidence="3" id="KW-0238">DNA-binding</keyword>
<dbReference type="GO" id="GO:0003677">
    <property type="term" value="F:DNA binding"/>
    <property type="evidence" value="ECO:0007669"/>
    <property type="project" value="UniProtKB-KW"/>
</dbReference>
<sequence>MKEVISMLNEEEEKLFTTGEIAEKCGVSVRTVQYYDEKGLVRPTERTEGGRRLYDDASLDRMRMVCLLKALGLSLRAIQGILENPEDNAALLCVLEEQEKLLDAELGERRSMLEGVRAAIAGIRKNGRLPKDVVMSMESIMESRKSKLSKTKRRMIVEGIVVDIVEIGTLVYGIVTGQWLPFICSMVLVVMICSELVRAYHQDSRYVCPRCHAVFQPPLKSFFTLAHTPKARKLICPSCGEKGWCAEVSADRSDAAASRIA</sequence>
<keyword evidence="8" id="KW-1185">Reference proteome</keyword>
<accession>D0WFE3</accession>
<evidence type="ECO:0000259" key="6">
    <source>
        <dbReference type="PROSITE" id="PS50937"/>
    </source>
</evidence>
<dbReference type="PROSITE" id="PS50937">
    <property type="entry name" value="HTH_MERR_2"/>
    <property type="match status" value="1"/>
</dbReference>
<keyword evidence="1" id="KW-0678">Repressor</keyword>
<evidence type="ECO:0000313" key="8">
    <source>
        <dbReference type="Proteomes" id="UP000006001"/>
    </source>
</evidence>
<keyword evidence="2" id="KW-0805">Transcription regulation</keyword>
<feature type="transmembrane region" description="Helical" evidence="5">
    <location>
        <begin position="180"/>
        <end position="200"/>
    </location>
</feature>
<dbReference type="HOGENOM" id="CLU_080961_0_0_11"/>
<dbReference type="Pfam" id="PF13411">
    <property type="entry name" value="MerR_1"/>
    <property type="match status" value="1"/>
</dbReference>
<dbReference type="InterPro" id="IPR047057">
    <property type="entry name" value="MerR_fam"/>
</dbReference>
<comment type="caution">
    <text evidence="7">The sequence shown here is derived from an EMBL/GenBank/DDBJ whole genome shotgun (WGS) entry which is preliminary data.</text>
</comment>
<dbReference type="PRINTS" id="PR00040">
    <property type="entry name" value="HTHMERR"/>
</dbReference>
<keyword evidence="4" id="KW-0804">Transcription</keyword>
<dbReference type="PANTHER" id="PTHR30204:SF69">
    <property type="entry name" value="MERR-FAMILY TRANSCRIPTIONAL REGULATOR"/>
    <property type="match status" value="1"/>
</dbReference>
<dbReference type="PANTHER" id="PTHR30204">
    <property type="entry name" value="REDOX-CYCLING DRUG-SENSING TRANSCRIPTIONAL ACTIVATOR SOXR"/>
    <property type="match status" value="1"/>
</dbReference>
<dbReference type="STRING" id="649764.HMPREF0762_00461"/>
<dbReference type="eggNOG" id="COG0789">
    <property type="taxonomic scope" value="Bacteria"/>
</dbReference>
<dbReference type="EMBL" id="ACUX02000005">
    <property type="protein sequence ID" value="EEZ61827.1"/>
    <property type="molecule type" value="Genomic_DNA"/>
</dbReference>
<name>D0WFE3_SLAES</name>
<evidence type="ECO:0000313" key="7">
    <source>
        <dbReference type="EMBL" id="EEZ61827.1"/>
    </source>
</evidence>
<feature type="domain" description="HTH merR-type" evidence="6">
    <location>
        <begin position="15"/>
        <end position="84"/>
    </location>
</feature>
<evidence type="ECO:0000256" key="1">
    <source>
        <dbReference type="ARBA" id="ARBA00022491"/>
    </source>
</evidence>
<evidence type="ECO:0000256" key="5">
    <source>
        <dbReference type="SAM" id="Phobius"/>
    </source>
</evidence>